<dbReference type="InterPro" id="IPR016181">
    <property type="entry name" value="Acyl_CoA_acyltransferase"/>
</dbReference>
<dbReference type="EC" id="2.3.2.17" evidence="2"/>
<evidence type="ECO:0000256" key="1">
    <source>
        <dbReference type="ARBA" id="ARBA00009943"/>
    </source>
</evidence>
<comment type="similarity">
    <text evidence="1">Belongs to the FemABX family.</text>
</comment>
<keyword evidence="15" id="KW-1185">Reference proteome</keyword>
<dbReference type="InterPro" id="IPR010978">
    <property type="entry name" value="tRNA-bd_arm"/>
</dbReference>
<evidence type="ECO:0000256" key="9">
    <source>
        <dbReference type="ARBA" id="ARBA00023316"/>
    </source>
</evidence>
<evidence type="ECO:0000256" key="3">
    <source>
        <dbReference type="ARBA" id="ARBA00016236"/>
    </source>
</evidence>
<dbReference type="AlphaFoldDB" id="A0A1T4MX62"/>
<dbReference type="Gene3D" id="3.40.630.30">
    <property type="match status" value="2"/>
</dbReference>
<evidence type="ECO:0000256" key="4">
    <source>
        <dbReference type="ARBA" id="ARBA00022490"/>
    </source>
</evidence>
<keyword evidence="7" id="KW-0573">Peptidoglycan synthesis</keyword>
<evidence type="ECO:0000256" key="12">
    <source>
        <dbReference type="ARBA" id="ARBA00047483"/>
    </source>
</evidence>
<dbReference type="EMBL" id="FUXI01000012">
    <property type="protein sequence ID" value="SJZ71592.1"/>
    <property type="molecule type" value="Genomic_DNA"/>
</dbReference>
<dbReference type="GO" id="GO:0071555">
    <property type="term" value="P:cell wall organization"/>
    <property type="evidence" value="ECO:0007669"/>
    <property type="project" value="UniProtKB-KW"/>
</dbReference>
<gene>
    <name evidence="14" type="ORF">SAMN02745116_01238</name>
</gene>
<dbReference type="GO" id="GO:0016755">
    <property type="term" value="F:aminoacyltransferase activity"/>
    <property type="evidence" value="ECO:0007669"/>
    <property type="project" value="InterPro"/>
</dbReference>
<dbReference type="GO" id="GO:0000166">
    <property type="term" value="F:nucleotide binding"/>
    <property type="evidence" value="ECO:0007669"/>
    <property type="project" value="InterPro"/>
</dbReference>
<keyword evidence="5" id="KW-0808">Transferase</keyword>
<protein>
    <recommendedName>
        <fullName evidence="3">Aminoacyltransferase FemA</fullName>
        <ecNumber evidence="2">2.3.2.17</ecNumber>
    </recommendedName>
    <alternativeName>
        <fullName evidence="11">Factor essential for expression of methicillin resistance A</fullName>
    </alternativeName>
    <alternativeName>
        <fullName evidence="10">N-acetylmuramoyl-L-alanyl-D-glutamyl-L-lysyl-(N6-glycyl)-D-alanyl-D-alanine-diphosphoundecaprenyl-N-acetylglucosamine:glycine glycyltransferase</fullName>
    </alternativeName>
</protein>
<keyword evidence="9" id="KW-0961">Cell wall biogenesis/degradation</keyword>
<dbReference type="GO" id="GO:0009252">
    <property type="term" value="P:peptidoglycan biosynthetic process"/>
    <property type="evidence" value="ECO:0007669"/>
    <property type="project" value="UniProtKB-KW"/>
</dbReference>
<proteinExistence type="inferred from homology"/>
<evidence type="ECO:0000256" key="6">
    <source>
        <dbReference type="ARBA" id="ARBA00022960"/>
    </source>
</evidence>
<reference evidence="14 15" key="1">
    <citation type="submission" date="2017-02" db="EMBL/GenBank/DDBJ databases">
        <authorList>
            <person name="Peterson S.W."/>
        </authorList>
    </citation>
    <scope>NUCLEOTIDE SEQUENCE [LARGE SCALE GENOMIC DNA]</scope>
    <source>
        <strain evidence="14 15">ATCC BAA-1030</strain>
    </source>
</reference>
<evidence type="ECO:0000256" key="7">
    <source>
        <dbReference type="ARBA" id="ARBA00022984"/>
    </source>
</evidence>
<dbReference type="PANTHER" id="PTHR36174:SF2">
    <property type="entry name" value="AMINOACYLTRANSFERASE FEMA"/>
    <property type="match status" value="1"/>
</dbReference>
<dbReference type="Proteomes" id="UP000190328">
    <property type="component" value="Unassembled WGS sequence"/>
</dbReference>
<evidence type="ECO:0000313" key="14">
    <source>
        <dbReference type="EMBL" id="SJZ71592.1"/>
    </source>
</evidence>
<evidence type="ECO:0000256" key="13">
    <source>
        <dbReference type="SAM" id="Coils"/>
    </source>
</evidence>
<organism evidence="14 15">
    <name type="scientific">Pilibacter termitis</name>
    <dbReference type="NCBI Taxonomy" id="263852"/>
    <lineage>
        <taxon>Bacteria</taxon>
        <taxon>Bacillati</taxon>
        <taxon>Bacillota</taxon>
        <taxon>Bacilli</taxon>
        <taxon>Lactobacillales</taxon>
        <taxon>Enterococcaceae</taxon>
        <taxon>Pilibacter</taxon>
    </lineage>
</organism>
<comment type="catalytic activity">
    <reaction evidence="12">
        <text>beta-D-GlcNAc-(1-&gt;4)-Mur2Ac(oyl-L-Ala-D-isoglutaminyl-L-Lys-(N(6)-Gly)-D-Ala-D-Ala)-di-trans,octa-cis-undecaprenyl diphosphate + 2 glycyl-tRNA(Gly) = MurNAc-L-Ala-D-isoglutaminyl-L-Lys-(N(6)-tri-Gly)-D-Ala-D-Ala-diphospho-di-trans,octa-cis-undecaprenyl-GlcNAc + 2 tRNA(Gly) + 2 H(+)</text>
        <dbReference type="Rhea" id="RHEA:30439"/>
        <dbReference type="Rhea" id="RHEA-COMP:9664"/>
        <dbReference type="Rhea" id="RHEA-COMP:9683"/>
        <dbReference type="ChEBI" id="CHEBI:15378"/>
        <dbReference type="ChEBI" id="CHEBI:62234"/>
        <dbReference type="ChEBI" id="CHEBI:62235"/>
        <dbReference type="ChEBI" id="CHEBI:78442"/>
        <dbReference type="ChEBI" id="CHEBI:78522"/>
        <dbReference type="EC" id="2.3.2.17"/>
    </reaction>
</comment>
<dbReference type="STRING" id="263852.SAMN02745116_01238"/>
<keyword evidence="6" id="KW-0133">Cell shape</keyword>
<evidence type="ECO:0000256" key="8">
    <source>
        <dbReference type="ARBA" id="ARBA00023315"/>
    </source>
</evidence>
<dbReference type="InterPro" id="IPR003447">
    <property type="entry name" value="FEMABX"/>
</dbReference>
<evidence type="ECO:0000313" key="15">
    <source>
        <dbReference type="Proteomes" id="UP000190328"/>
    </source>
</evidence>
<evidence type="ECO:0000256" key="2">
    <source>
        <dbReference type="ARBA" id="ARBA00012466"/>
    </source>
</evidence>
<dbReference type="SUPFAM" id="SSF46589">
    <property type="entry name" value="tRNA-binding arm"/>
    <property type="match status" value="1"/>
</dbReference>
<dbReference type="GO" id="GO:0008360">
    <property type="term" value="P:regulation of cell shape"/>
    <property type="evidence" value="ECO:0007669"/>
    <property type="project" value="UniProtKB-KW"/>
</dbReference>
<keyword evidence="13" id="KW-0175">Coiled coil</keyword>
<accession>A0A1T4MX62</accession>
<dbReference type="RefSeq" id="WP_144399504.1">
    <property type="nucleotide sequence ID" value="NZ_FUXI01000012.1"/>
</dbReference>
<dbReference type="Gene3D" id="1.20.58.90">
    <property type="match status" value="1"/>
</dbReference>
<evidence type="ECO:0000256" key="10">
    <source>
        <dbReference type="ARBA" id="ARBA00030706"/>
    </source>
</evidence>
<name>A0A1T4MX62_9ENTE</name>
<keyword evidence="8" id="KW-0012">Acyltransferase</keyword>
<evidence type="ECO:0000256" key="11">
    <source>
        <dbReference type="ARBA" id="ARBA00032233"/>
    </source>
</evidence>
<dbReference type="Pfam" id="PF02388">
    <property type="entry name" value="FemAB"/>
    <property type="match status" value="1"/>
</dbReference>
<dbReference type="OrthoDB" id="2303924at2"/>
<sequence>MEFTTLTEEEYQRHAQNHPLANFLQTKEMARVRKMRGWGVEYVGVKENGEVIATALLARMKIRFGYYYDIDGGFLADFDNKELLSVFTNGLKQHLKSNGALYLTMTPNVVYQQRDWNGNVVGTPKREILNELTSLGFVHHGFEKGFSTASPRWVFVKELRGLDEKSLRKSYQKDAIYSVKKTAQFGITLRELPYEELDKFKQLTEHTAKRRSFQDKPLDYYQAVFKEFGEKAKFMVAEINFKDYIENLRKREEELQAKLDRIAQNLEKTPNSSKMLNQQREFEAQKATHEKRIEEAEEFRKESGDEDVLLAGALFIIGKQEVIYLFSGTYDKYKNFYAPYLIQDEMMKFTIENGIEKYNFYGIDGNFDGSDGVLKFKQSFTGVVEEKIGSFDLVIQPMKYKFYQMLRRIADRARG</sequence>
<feature type="coiled-coil region" evidence="13">
    <location>
        <begin position="245"/>
        <end position="299"/>
    </location>
</feature>
<dbReference type="SUPFAM" id="SSF55729">
    <property type="entry name" value="Acyl-CoA N-acyltransferases (Nat)"/>
    <property type="match status" value="2"/>
</dbReference>
<dbReference type="InterPro" id="IPR050644">
    <property type="entry name" value="PG_Glycine_Bridge_Synth"/>
</dbReference>
<evidence type="ECO:0000256" key="5">
    <source>
        <dbReference type="ARBA" id="ARBA00022679"/>
    </source>
</evidence>
<dbReference type="PROSITE" id="PS51191">
    <property type="entry name" value="FEMABX"/>
    <property type="match status" value="1"/>
</dbReference>
<keyword evidence="4" id="KW-0963">Cytoplasm</keyword>
<dbReference type="PANTHER" id="PTHR36174">
    <property type="entry name" value="LIPID II:GLYCINE GLYCYLTRANSFERASE"/>
    <property type="match status" value="1"/>
</dbReference>